<feature type="region of interest" description="Disordered" evidence="2">
    <location>
        <begin position="183"/>
        <end position="204"/>
    </location>
</feature>
<dbReference type="Gene3D" id="3.90.930.1">
    <property type="match status" value="1"/>
</dbReference>
<keyword evidence="3" id="KW-0812">Transmembrane</keyword>
<proteinExistence type="predicted"/>
<evidence type="ECO:0000256" key="1">
    <source>
        <dbReference type="SAM" id="Coils"/>
    </source>
</evidence>
<dbReference type="EMBL" id="LOMK01000001">
    <property type="protein sequence ID" value="KYN24618.1"/>
    <property type="molecule type" value="Genomic_DNA"/>
</dbReference>
<evidence type="ECO:0000256" key="3">
    <source>
        <dbReference type="SAM" id="Phobius"/>
    </source>
</evidence>
<protein>
    <submittedName>
        <fullName evidence="4">Chemotaxis protein</fullName>
    </submittedName>
</protein>
<feature type="compositionally biased region" description="Basic and acidic residues" evidence="2">
    <location>
        <begin position="185"/>
        <end position="196"/>
    </location>
</feature>
<reference evidence="5" key="1">
    <citation type="submission" date="2015-12" db="EMBL/GenBank/DDBJ databases">
        <authorList>
            <person name="Tarr C.L."/>
            <person name="Gladney L.M."/>
        </authorList>
    </citation>
    <scope>NUCLEOTIDE SEQUENCE [LARGE SCALE GENOMIC DNA]</scope>
    <source>
        <strain evidence="5">2756-81</strain>
    </source>
</reference>
<dbReference type="AlphaFoldDB" id="A0A151JFX0"/>
<evidence type="ECO:0000313" key="5">
    <source>
        <dbReference type="Proteomes" id="UP000075349"/>
    </source>
</evidence>
<feature type="coiled-coil region" evidence="1">
    <location>
        <begin position="229"/>
        <end position="268"/>
    </location>
</feature>
<keyword evidence="3" id="KW-0472">Membrane</keyword>
<accession>A0A151JFX0</accession>
<organism evidence="4 5">
    <name type="scientific">Vibrio cidicii</name>
    <dbReference type="NCBI Taxonomy" id="1763883"/>
    <lineage>
        <taxon>Bacteria</taxon>
        <taxon>Pseudomonadati</taxon>
        <taxon>Pseudomonadota</taxon>
        <taxon>Gammaproteobacteria</taxon>
        <taxon>Vibrionales</taxon>
        <taxon>Vibrionaceae</taxon>
        <taxon>Vibrio</taxon>
    </lineage>
</organism>
<comment type="caution">
    <text evidence="4">The sequence shown here is derived from an EMBL/GenBank/DDBJ whole genome shotgun (WGS) entry which is preliminary data.</text>
</comment>
<name>A0A151JFX0_9VIBR</name>
<sequence length="389" mass="43469">MEITLELLFWTLVGCAGLIVLLQAISINKKHQMQQWALDEAERVNARFDQHSTQMDRQAGELGQQLSDKTDQLLSVMKTAAGDIIQHVTAEVNQQGAQVVARLSAAEKEVVSELTQLSSQLAATEAELKGAALALEQKLQEQHTSTGASLSAMQSNQERTDGLIAQQTAEQQRQIEALHALSQEQHQESRHLHSELARTQAESARSLAKKQSEELIHVQKLVGQSHSSLKALLQTLQQLDEKRDFAAKQAGIAQLEQLTTQIQQLRADNLVSLTNELARHQELTIDTDDFVKRLGDCKVTQIEDKHSGQVTQIYYENGKKRSSDTFAGTQLKYQMTFNDDGKPVRGCEFDQAGNLVFEYLYDDAGEISKRIETVYDPEGNEKQKLETAY</sequence>
<gene>
    <name evidence="4" type="ORF">AUQ44_01545</name>
</gene>
<evidence type="ECO:0000256" key="2">
    <source>
        <dbReference type="SAM" id="MobiDB-lite"/>
    </source>
</evidence>
<dbReference type="Proteomes" id="UP000075349">
    <property type="component" value="Unassembled WGS sequence"/>
</dbReference>
<evidence type="ECO:0000313" key="4">
    <source>
        <dbReference type="EMBL" id="KYN24618.1"/>
    </source>
</evidence>
<feature type="transmembrane region" description="Helical" evidence="3">
    <location>
        <begin position="7"/>
        <end position="25"/>
    </location>
</feature>
<keyword evidence="1" id="KW-0175">Coiled coil</keyword>
<keyword evidence="3" id="KW-1133">Transmembrane helix</keyword>